<name>A0A1J8QLT7_9AGAM</name>
<evidence type="ECO:0000313" key="2">
    <source>
        <dbReference type="Proteomes" id="UP000183567"/>
    </source>
</evidence>
<gene>
    <name evidence="1" type="ORF">AZE42_12632</name>
</gene>
<dbReference type="AlphaFoldDB" id="A0A1J8QLT7"/>
<evidence type="ECO:0000313" key="1">
    <source>
        <dbReference type="EMBL" id="OJA14521.1"/>
    </source>
</evidence>
<accession>A0A1J8QLT7</accession>
<comment type="caution">
    <text evidence="1">The sequence shown here is derived from an EMBL/GenBank/DDBJ whole genome shotgun (WGS) entry which is preliminary data.</text>
</comment>
<sequence length="56" mass="6327">MFVNHGGSAIRLEPDKVLKDVTDYIHNYQNFPDYTKRLDTVVEGTIVPNGAMSFIV</sequence>
<reference evidence="1 2" key="1">
    <citation type="submission" date="2016-03" db="EMBL/GenBank/DDBJ databases">
        <title>Comparative genomics of the ectomycorrhizal sister species Rhizopogon vinicolor and Rhizopogon vesiculosus (Basidiomycota: Boletales) reveals a divergence of the mating type B locus.</title>
        <authorList>
            <person name="Mujic A.B."/>
            <person name="Kuo A."/>
            <person name="Tritt A."/>
            <person name="Lipzen A."/>
            <person name="Chen C."/>
            <person name="Johnson J."/>
            <person name="Sharma A."/>
            <person name="Barry K."/>
            <person name="Grigoriev I.V."/>
            <person name="Spatafora J.W."/>
        </authorList>
    </citation>
    <scope>NUCLEOTIDE SEQUENCE [LARGE SCALE GENOMIC DNA]</scope>
    <source>
        <strain evidence="1 2">AM-OR11-056</strain>
    </source>
</reference>
<protein>
    <submittedName>
        <fullName evidence="1">Uncharacterized protein</fullName>
    </submittedName>
</protein>
<dbReference type="STRING" id="180088.A0A1J8QLT7"/>
<dbReference type="EMBL" id="LVVM01003630">
    <property type="protein sequence ID" value="OJA14521.1"/>
    <property type="molecule type" value="Genomic_DNA"/>
</dbReference>
<proteinExistence type="predicted"/>
<keyword evidence="2" id="KW-1185">Reference proteome</keyword>
<dbReference type="OrthoDB" id="10055203at2759"/>
<organism evidence="1 2">
    <name type="scientific">Rhizopogon vesiculosus</name>
    <dbReference type="NCBI Taxonomy" id="180088"/>
    <lineage>
        <taxon>Eukaryota</taxon>
        <taxon>Fungi</taxon>
        <taxon>Dikarya</taxon>
        <taxon>Basidiomycota</taxon>
        <taxon>Agaricomycotina</taxon>
        <taxon>Agaricomycetes</taxon>
        <taxon>Agaricomycetidae</taxon>
        <taxon>Boletales</taxon>
        <taxon>Suillineae</taxon>
        <taxon>Rhizopogonaceae</taxon>
        <taxon>Rhizopogon</taxon>
    </lineage>
</organism>
<dbReference type="Proteomes" id="UP000183567">
    <property type="component" value="Unassembled WGS sequence"/>
</dbReference>